<gene>
    <name evidence="2" type="ORF">MECH1_V1_2143</name>
</gene>
<dbReference type="InterPro" id="IPR010239">
    <property type="entry name" value="CHP02001"/>
</dbReference>
<feature type="signal peptide" evidence="1">
    <location>
        <begin position="1"/>
        <end position="21"/>
    </location>
</feature>
<protein>
    <recommendedName>
        <fullName evidence="4">Outer membrane protein beta-barrel domain-containing protein</fullName>
    </recommendedName>
</protein>
<evidence type="ECO:0000313" key="3">
    <source>
        <dbReference type="Proteomes" id="UP001497493"/>
    </source>
</evidence>
<sequence>MKFDAARWLMALAALSGPVEADFQASVRFMSDAVYRGYSKTRGQPSGAVDLEYGHRSGWYAGLALTRVSFDDRRYRDRAELEIAPYLGWSGGLVSDWRVDVGLRRYFYDGKLFGRSSDFNEFQGALQFRDRLTLSIAFADHAYARNATTLAYELTGRQFLSDTWQVSLGLGYYQASALLGGNALYWNAGVTWYPYRFVAVDLRYVDSSVDRYRPGRGVYPFYLRPLESQLLFTLSLGLEGLFQ</sequence>
<feature type="chain" id="PRO_5046256913" description="Outer membrane protein beta-barrel domain-containing protein" evidence="1">
    <location>
        <begin position="22"/>
        <end position="243"/>
    </location>
</feature>
<dbReference type="RefSeq" id="WP_348757464.1">
    <property type="nucleotide sequence ID" value="NZ_OZ026884.1"/>
</dbReference>
<reference evidence="2 3" key="1">
    <citation type="submission" date="2024-04" db="EMBL/GenBank/DDBJ databases">
        <authorList>
            <person name="Cremers G."/>
        </authorList>
    </citation>
    <scope>NUCLEOTIDE SEQUENCE [LARGE SCALE GENOMIC DNA]</scope>
    <source>
        <strain evidence="2">MeCH1-AG</strain>
    </source>
</reference>
<keyword evidence="3" id="KW-1185">Reference proteome</keyword>
<dbReference type="EMBL" id="OZ026884">
    <property type="protein sequence ID" value="CAL1240919.1"/>
    <property type="molecule type" value="Genomic_DNA"/>
</dbReference>
<evidence type="ECO:0000256" key="1">
    <source>
        <dbReference type="SAM" id="SignalP"/>
    </source>
</evidence>
<proteinExistence type="predicted"/>
<organism evidence="2 3">
    <name type="scientific">Candidatus Methylocalor cossyra</name>
    <dbReference type="NCBI Taxonomy" id="3108543"/>
    <lineage>
        <taxon>Bacteria</taxon>
        <taxon>Pseudomonadati</taxon>
        <taxon>Pseudomonadota</taxon>
        <taxon>Gammaproteobacteria</taxon>
        <taxon>Methylococcales</taxon>
        <taxon>Methylococcaceae</taxon>
        <taxon>Candidatus Methylocalor</taxon>
    </lineage>
</organism>
<keyword evidence="1" id="KW-0732">Signal</keyword>
<dbReference type="NCBIfam" id="TIGR02001">
    <property type="entry name" value="gcw_chp"/>
    <property type="match status" value="1"/>
</dbReference>
<evidence type="ECO:0008006" key="4">
    <source>
        <dbReference type="Google" id="ProtNLM"/>
    </source>
</evidence>
<name>A0ABP1C9J4_9GAMM</name>
<evidence type="ECO:0000313" key="2">
    <source>
        <dbReference type="EMBL" id="CAL1240919.1"/>
    </source>
</evidence>
<dbReference type="Proteomes" id="UP001497493">
    <property type="component" value="Chromosome"/>
</dbReference>
<accession>A0ABP1C9J4</accession>
<dbReference type="Pfam" id="PF09694">
    <property type="entry name" value="Gcw_chp"/>
    <property type="match status" value="1"/>
</dbReference>